<gene>
    <name evidence="5" type="ORF">GBAR_LOCUS8535</name>
</gene>
<evidence type="ECO:0000256" key="2">
    <source>
        <dbReference type="PROSITE-ProRule" id="PRU00176"/>
    </source>
</evidence>
<evidence type="ECO:0000313" key="5">
    <source>
        <dbReference type="EMBL" id="CAI8013467.1"/>
    </source>
</evidence>
<dbReference type="Pfam" id="PF00076">
    <property type="entry name" value="RRM_1"/>
    <property type="match status" value="1"/>
</dbReference>
<dbReference type="PROSITE" id="PS50102">
    <property type="entry name" value="RRM"/>
    <property type="match status" value="1"/>
</dbReference>
<evidence type="ECO:0000259" key="4">
    <source>
        <dbReference type="PROSITE" id="PS50102"/>
    </source>
</evidence>
<proteinExistence type="predicted"/>
<dbReference type="AlphaFoldDB" id="A0AA35WH43"/>
<dbReference type="InterPro" id="IPR051186">
    <property type="entry name" value="RRM_HNRPC/RALY_subfam"/>
</dbReference>
<feature type="compositionally biased region" description="Basic and acidic residues" evidence="3">
    <location>
        <begin position="73"/>
        <end position="84"/>
    </location>
</feature>
<name>A0AA35WH43_GEOBA</name>
<dbReference type="InterPro" id="IPR000504">
    <property type="entry name" value="RRM_dom"/>
</dbReference>
<dbReference type="SUPFAM" id="SSF54928">
    <property type="entry name" value="RNA-binding domain, RBD"/>
    <property type="match status" value="1"/>
</dbReference>
<organism evidence="5 6">
    <name type="scientific">Geodia barretti</name>
    <name type="common">Barrett's horny sponge</name>
    <dbReference type="NCBI Taxonomy" id="519541"/>
    <lineage>
        <taxon>Eukaryota</taxon>
        <taxon>Metazoa</taxon>
        <taxon>Porifera</taxon>
        <taxon>Demospongiae</taxon>
        <taxon>Heteroscleromorpha</taxon>
        <taxon>Tetractinellida</taxon>
        <taxon>Astrophorina</taxon>
        <taxon>Geodiidae</taxon>
        <taxon>Geodia</taxon>
    </lineage>
</organism>
<feature type="compositionally biased region" description="Gly residues" evidence="3">
    <location>
        <begin position="132"/>
        <end position="143"/>
    </location>
</feature>
<dbReference type="PANTHER" id="PTHR13968:SF26">
    <property type="entry name" value="RRM DOMAIN-CONTAINING PROTEIN"/>
    <property type="match status" value="1"/>
</dbReference>
<dbReference type="PANTHER" id="PTHR13968">
    <property type="entry name" value="HETEROGENEOUS NUCLEAR RIBONUCLEOPROTEIN"/>
    <property type="match status" value="1"/>
</dbReference>
<dbReference type="InterPro" id="IPR012677">
    <property type="entry name" value="Nucleotide-bd_a/b_plait_sf"/>
</dbReference>
<protein>
    <submittedName>
        <fullName evidence="5">RNA-binding protein Raly</fullName>
    </submittedName>
</protein>
<reference evidence="5" key="1">
    <citation type="submission" date="2023-03" db="EMBL/GenBank/DDBJ databases">
        <authorList>
            <person name="Steffen K."/>
            <person name="Cardenas P."/>
        </authorList>
    </citation>
    <scope>NUCLEOTIDE SEQUENCE</scope>
</reference>
<evidence type="ECO:0000313" key="6">
    <source>
        <dbReference type="Proteomes" id="UP001174909"/>
    </source>
</evidence>
<dbReference type="GO" id="GO:0003723">
    <property type="term" value="F:RNA binding"/>
    <property type="evidence" value="ECO:0007669"/>
    <property type="project" value="UniProtKB-UniRule"/>
</dbReference>
<sequence>MDERSPLDNRSLSHTSREPEGQAWAQIGTKASSTISKPTPVPLSTAKLAVSSANEGHPPVEKKSSPPSPTAARAEEDALSDDGRPLQVVEDAESEPPQPANNDTALAEEKKNGGEEEAAGSVSGAEAADNSGDGGSGGAGGENGSRLSDRTNSSDPKMVRSRIFVGHLNTDKCSRNELEELFTPFGKVASVSLQHGYGFVQYCDEQAAKRAITELHGLQFKGMKLVVDKTAALKRMQGENPNAPKPWTTRNDRHPADIDLRRREAAIYEREYAMYERSARLDEFERMYYDRYPTPAPYGRDPYYDRYYDRPTRDPYMERYRHYSDMERGRYYERPAAMGVSPPHSYERAAYYEGRSSYERPRDDQCDRWDDGFRDHQLRDREPFERFDSSRRL</sequence>
<keyword evidence="6" id="KW-1185">Reference proteome</keyword>
<dbReference type="Gene3D" id="3.30.70.330">
    <property type="match status" value="1"/>
</dbReference>
<feature type="domain" description="RRM" evidence="4">
    <location>
        <begin position="161"/>
        <end position="232"/>
    </location>
</feature>
<dbReference type="InterPro" id="IPR035979">
    <property type="entry name" value="RBD_domain_sf"/>
</dbReference>
<evidence type="ECO:0000256" key="1">
    <source>
        <dbReference type="ARBA" id="ARBA00022884"/>
    </source>
</evidence>
<keyword evidence="1 2" id="KW-0694">RNA-binding</keyword>
<dbReference type="Proteomes" id="UP001174909">
    <property type="component" value="Unassembled WGS sequence"/>
</dbReference>
<comment type="caution">
    <text evidence="5">The sequence shown here is derived from an EMBL/GenBank/DDBJ whole genome shotgun (WGS) entry which is preliminary data.</text>
</comment>
<feature type="compositionally biased region" description="Low complexity" evidence="3">
    <location>
        <begin position="119"/>
        <end position="131"/>
    </location>
</feature>
<dbReference type="SMART" id="SM00360">
    <property type="entry name" value="RRM"/>
    <property type="match status" value="1"/>
</dbReference>
<evidence type="ECO:0000256" key="3">
    <source>
        <dbReference type="SAM" id="MobiDB-lite"/>
    </source>
</evidence>
<feature type="region of interest" description="Disordered" evidence="3">
    <location>
        <begin position="1"/>
        <end position="158"/>
    </location>
</feature>
<accession>A0AA35WH43</accession>
<dbReference type="EMBL" id="CASHTH010001264">
    <property type="protein sequence ID" value="CAI8013467.1"/>
    <property type="molecule type" value="Genomic_DNA"/>
</dbReference>